<evidence type="ECO:0000256" key="2">
    <source>
        <dbReference type="SAM" id="SignalP"/>
    </source>
</evidence>
<evidence type="ECO:0000313" key="3">
    <source>
        <dbReference type="EMBL" id="MBB6347974.1"/>
    </source>
</evidence>
<name>A0A7X0EZX4_9ACTN</name>
<keyword evidence="4" id="KW-1185">Reference proteome</keyword>
<feature type="region of interest" description="Disordered" evidence="1">
    <location>
        <begin position="27"/>
        <end position="48"/>
    </location>
</feature>
<dbReference type="Proteomes" id="UP000583800">
    <property type="component" value="Unassembled WGS sequence"/>
</dbReference>
<evidence type="ECO:0008006" key="5">
    <source>
        <dbReference type="Google" id="ProtNLM"/>
    </source>
</evidence>
<dbReference type="EMBL" id="JACHJB010000002">
    <property type="protein sequence ID" value="MBB6347974.1"/>
    <property type="molecule type" value="Genomic_DNA"/>
</dbReference>
<evidence type="ECO:0000313" key="4">
    <source>
        <dbReference type="Proteomes" id="UP000583800"/>
    </source>
</evidence>
<proteinExistence type="predicted"/>
<feature type="chain" id="PRO_5031575702" description="Chitinase" evidence="2">
    <location>
        <begin position="30"/>
        <end position="48"/>
    </location>
</feature>
<accession>A0A7X0EZX4</accession>
<evidence type="ECO:0000256" key="1">
    <source>
        <dbReference type="SAM" id="MobiDB-lite"/>
    </source>
</evidence>
<protein>
    <recommendedName>
        <fullName evidence="5">Chitinase</fullName>
    </recommendedName>
</protein>
<keyword evidence="2" id="KW-0732">Signal</keyword>
<gene>
    <name evidence="3" type="ORF">FHU36_004519</name>
</gene>
<feature type="compositionally biased region" description="Polar residues" evidence="1">
    <location>
        <begin position="37"/>
        <end position="48"/>
    </location>
</feature>
<comment type="caution">
    <text evidence="3">The sequence shown here is derived from an EMBL/GenBank/DDBJ whole genome shotgun (WGS) entry which is preliminary data.</text>
</comment>
<feature type="signal peptide" evidence="2">
    <location>
        <begin position="1"/>
        <end position="29"/>
    </location>
</feature>
<reference evidence="3 4" key="1">
    <citation type="submission" date="2020-08" db="EMBL/GenBank/DDBJ databases">
        <title>Sequencing the genomes of 1000 actinobacteria strains.</title>
        <authorList>
            <person name="Klenk H.-P."/>
        </authorList>
    </citation>
    <scope>NUCLEOTIDE SEQUENCE [LARGE SCALE GENOMIC DNA]</scope>
    <source>
        <strain evidence="3 4">DSM 45913</strain>
    </source>
</reference>
<sequence length="48" mass="4886">MASRNWATKILITAAVVAAGMALASPAHAVDEPPTGGQVSTNGYTWSN</sequence>
<dbReference type="AlphaFoldDB" id="A0A7X0EZX4"/>
<organism evidence="3 4">
    <name type="scientific">Nonomuraea muscovyensis</name>
    <dbReference type="NCBI Taxonomy" id="1124761"/>
    <lineage>
        <taxon>Bacteria</taxon>
        <taxon>Bacillati</taxon>
        <taxon>Actinomycetota</taxon>
        <taxon>Actinomycetes</taxon>
        <taxon>Streptosporangiales</taxon>
        <taxon>Streptosporangiaceae</taxon>
        <taxon>Nonomuraea</taxon>
    </lineage>
</organism>